<dbReference type="PANTHER" id="PTHR43298">
    <property type="entry name" value="MULTIDRUG RESISTANCE PROTEIN NORM-RELATED"/>
    <property type="match status" value="1"/>
</dbReference>
<dbReference type="RefSeq" id="WP_268613832.1">
    <property type="nucleotide sequence ID" value="NZ_JAMDMX010000011.1"/>
</dbReference>
<evidence type="ECO:0000313" key="7">
    <source>
        <dbReference type="EMBL" id="MCY9692238.1"/>
    </source>
</evidence>
<dbReference type="InterPro" id="IPR050222">
    <property type="entry name" value="MATE_MdtK"/>
</dbReference>
<keyword evidence="6" id="KW-0472">Membrane</keyword>
<evidence type="ECO:0000313" key="8">
    <source>
        <dbReference type="Proteomes" id="UP001527099"/>
    </source>
</evidence>
<dbReference type="Pfam" id="PF01554">
    <property type="entry name" value="MatE"/>
    <property type="match status" value="1"/>
</dbReference>
<keyword evidence="6" id="KW-1133">Transmembrane helix</keyword>
<accession>A0ABT4G7Z1</accession>
<evidence type="ECO:0000256" key="1">
    <source>
        <dbReference type="ARBA" id="ARBA00003408"/>
    </source>
</evidence>
<feature type="transmembrane region" description="Helical" evidence="6">
    <location>
        <begin position="142"/>
        <end position="169"/>
    </location>
</feature>
<proteinExistence type="inferred from homology"/>
<keyword evidence="8" id="KW-1185">Reference proteome</keyword>
<organism evidence="7 8">
    <name type="scientific">Paenibacillus alginolyticus</name>
    <dbReference type="NCBI Taxonomy" id="59839"/>
    <lineage>
        <taxon>Bacteria</taxon>
        <taxon>Bacillati</taxon>
        <taxon>Bacillota</taxon>
        <taxon>Bacilli</taxon>
        <taxon>Bacillales</taxon>
        <taxon>Paenibacillaceae</taxon>
        <taxon>Paenibacillus</taxon>
    </lineage>
</organism>
<sequence length="212" mass="23645">MLFRGMNQKKLLPPLKLRSWSIHTVLLYRMVRLGTPAMLERLLMRTGQILYFDMIIRIGTDIYAAHTLTGNFTLFSTIVGTGLGVATTTLIRQSIGSGRLYDVKRYGKIATSVTSLVMTVVLFIVWLCSFGAAAWFTTNSEVIYLIIAVLLIDLVAQPAKGLVTSLTAILQAGGDTKYPMYVTWSGIWAIRTFGVYLLWLGTYWSMVRNCVG</sequence>
<dbReference type="EMBL" id="JAMDMX010000011">
    <property type="protein sequence ID" value="MCY9692238.1"/>
    <property type="molecule type" value="Genomic_DNA"/>
</dbReference>
<evidence type="ECO:0000256" key="6">
    <source>
        <dbReference type="SAM" id="Phobius"/>
    </source>
</evidence>
<evidence type="ECO:0000256" key="2">
    <source>
        <dbReference type="ARBA" id="ARBA00010199"/>
    </source>
</evidence>
<reference evidence="7 8" key="1">
    <citation type="submission" date="2022-05" db="EMBL/GenBank/DDBJ databases">
        <title>Genome Sequencing of Bee-Associated Microbes.</title>
        <authorList>
            <person name="Dunlap C."/>
        </authorList>
    </citation>
    <scope>NUCLEOTIDE SEQUENCE [LARGE SCALE GENOMIC DNA]</scope>
    <source>
        <strain evidence="7 8">NRRL B-14421</strain>
    </source>
</reference>
<protein>
    <recommendedName>
        <fullName evidence="3">Probable multidrug resistance protein NorM</fullName>
    </recommendedName>
    <alternativeName>
        <fullName evidence="5">Multidrug-efflux transporter</fullName>
    </alternativeName>
</protein>
<evidence type="ECO:0000256" key="5">
    <source>
        <dbReference type="ARBA" id="ARBA00031636"/>
    </source>
</evidence>
<dbReference type="Proteomes" id="UP001527099">
    <property type="component" value="Unassembled WGS sequence"/>
</dbReference>
<name>A0ABT4G7Z1_9BACL</name>
<feature type="transmembrane region" description="Helical" evidence="6">
    <location>
        <begin position="112"/>
        <end position="136"/>
    </location>
</feature>
<dbReference type="InterPro" id="IPR002528">
    <property type="entry name" value="MATE_fam"/>
</dbReference>
<comment type="similarity">
    <text evidence="2">Belongs to the multi antimicrobial extrusion (MATE) (TC 2.A.66.1) family.</text>
</comment>
<comment type="function">
    <text evidence="1">Multidrug efflux pump.</text>
</comment>
<comment type="caution">
    <text evidence="7">The sequence shown here is derived from an EMBL/GenBank/DDBJ whole genome shotgun (WGS) entry which is preliminary data.</text>
</comment>
<evidence type="ECO:0000256" key="3">
    <source>
        <dbReference type="ARBA" id="ARBA00020268"/>
    </source>
</evidence>
<dbReference type="PANTHER" id="PTHR43298:SF2">
    <property type="entry name" value="FMN_FAD EXPORTER YEEO-RELATED"/>
    <property type="match status" value="1"/>
</dbReference>
<feature type="transmembrane region" description="Helical" evidence="6">
    <location>
        <begin position="72"/>
        <end position="91"/>
    </location>
</feature>
<keyword evidence="4" id="KW-0813">Transport</keyword>
<evidence type="ECO:0000256" key="4">
    <source>
        <dbReference type="ARBA" id="ARBA00022448"/>
    </source>
</evidence>
<feature type="transmembrane region" description="Helical" evidence="6">
    <location>
        <begin position="181"/>
        <end position="199"/>
    </location>
</feature>
<gene>
    <name evidence="7" type="ORF">M5X19_04840</name>
</gene>
<keyword evidence="6" id="KW-0812">Transmembrane</keyword>